<accession>A0ABD5W5T8</accession>
<comment type="caution">
    <text evidence="2">The sequence shown here is derived from an EMBL/GenBank/DDBJ whole genome shotgun (WGS) entry which is preliminary data.</text>
</comment>
<sequence length="158" mass="16764">MLPVCDVAGRNGDTRSPFDAGCVGGGERVTLRRHAGSRDAREREFVIDRPELGCDGEGRRAGRLSIRPKCDVGVCRVATNADGQIRVGRSPCRLGHWDDRTLVGDGVGFECCCQHSRRGDSVAGRASDESDEVGLPKSGGDITRHRGGPVGTAGRGHL</sequence>
<dbReference type="AlphaFoldDB" id="A0ABD5W5T8"/>
<evidence type="ECO:0000313" key="2">
    <source>
        <dbReference type="EMBL" id="MFC7059531.1"/>
    </source>
</evidence>
<gene>
    <name evidence="2" type="ORF">ACFQQG_16775</name>
</gene>
<proteinExistence type="predicted"/>
<dbReference type="RefSeq" id="WP_382186482.1">
    <property type="nucleotide sequence ID" value="NZ_JBHSZI010000001.1"/>
</dbReference>
<evidence type="ECO:0000256" key="1">
    <source>
        <dbReference type="SAM" id="MobiDB-lite"/>
    </source>
</evidence>
<feature type="region of interest" description="Disordered" evidence="1">
    <location>
        <begin position="120"/>
        <end position="158"/>
    </location>
</feature>
<organism evidence="2 3">
    <name type="scientific">Halovenus salina</name>
    <dbReference type="NCBI Taxonomy" id="1510225"/>
    <lineage>
        <taxon>Archaea</taxon>
        <taxon>Methanobacteriati</taxon>
        <taxon>Methanobacteriota</taxon>
        <taxon>Stenosarchaea group</taxon>
        <taxon>Halobacteria</taxon>
        <taxon>Halobacteriales</taxon>
        <taxon>Haloarculaceae</taxon>
        <taxon>Halovenus</taxon>
    </lineage>
</organism>
<evidence type="ECO:0000313" key="3">
    <source>
        <dbReference type="Proteomes" id="UP001596445"/>
    </source>
</evidence>
<feature type="compositionally biased region" description="Gly residues" evidence="1">
    <location>
        <begin position="148"/>
        <end position="158"/>
    </location>
</feature>
<name>A0ABD5W5T8_9EURY</name>
<reference evidence="2 3" key="1">
    <citation type="journal article" date="2019" name="Int. J. Syst. Evol. Microbiol.">
        <title>The Global Catalogue of Microorganisms (GCM) 10K type strain sequencing project: providing services to taxonomists for standard genome sequencing and annotation.</title>
        <authorList>
            <consortium name="The Broad Institute Genomics Platform"/>
            <consortium name="The Broad Institute Genome Sequencing Center for Infectious Disease"/>
            <person name="Wu L."/>
            <person name="Ma J."/>
        </authorList>
    </citation>
    <scope>NUCLEOTIDE SEQUENCE [LARGE SCALE GENOMIC DNA]</scope>
    <source>
        <strain evidence="2 3">JCM 30072</strain>
    </source>
</reference>
<keyword evidence="3" id="KW-1185">Reference proteome</keyword>
<protein>
    <submittedName>
        <fullName evidence="2">Uncharacterized protein</fullName>
    </submittedName>
</protein>
<dbReference type="Proteomes" id="UP001596445">
    <property type="component" value="Unassembled WGS sequence"/>
</dbReference>
<dbReference type="EMBL" id="JBHSZI010000001">
    <property type="protein sequence ID" value="MFC7059531.1"/>
    <property type="molecule type" value="Genomic_DNA"/>
</dbReference>